<organism evidence="1 2">
    <name type="scientific">Pluteus cervinus</name>
    <dbReference type="NCBI Taxonomy" id="181527"/>
    <lineage>
        <taxon>Eukaryota</taxon>
        <taxon>Fungi</taxon>
        <taxon>Dikarya</taxon>
        <taxon>Basidiomycota</taxon>
        <taxon>Agaricomycotina</taxon>
        <taxon>Agaricomycetes</taxon>
        <taxon>Agaricomycetidae</taxon>
        <taxon>Agaricales</taxon>
        <taxon>Pluteineae</taxon>
        <taxon>Pluteaceae</taxon>
        <taxon>Pluteus</taxon>
    </lineage>
</organism>
<dbReference type="Proteomes" id="UP000308600">
    <property type="component" value="Unassembled WGS sequence"/>
</dbReference>
<accession>A0ACD3AZ13</accession>
<name>A0ACD3AZ13_9AGAR</name>
<protein>
    <submittedName>
        <fullName evidence="1">Fungal hydrophobin</fullName>
    </submittedName>
</protein>
<reference evidence="1 2" key="1">
    <citation type="journal article" date="2019" name="Nat. Ecol. Evol.">
        <title>Megaphylogeny resolves global patterns of mushroom evolution.</title>
        <authorList>
            <person name="Varga T."/>
            <person name="Krizsan K."/>
            <person name="Foldi C."/>
            <person name="Dima B."/>
            <person name="Sanchez-Garcia M."/>
            <person name="Sanchez-Ramirez S."/>
            <person name="Szollosi G.J."/>
            <person name="Szarkandi J.G."/>
            <person name="Papp V."/>
            <person name="Albert L."/>
            <person name="Andreopoulos W."/>
            <person name="Angelini C."/>
            <person name="Antonin V."/>
            <person name="Barry K.W."/>
            <person name="Bougher N.L."/>
            <person name="Buchanan P."/>
            <person name="Buyck B."/>
            <person name="Bense V."/>
            <person name="Catcheside P."/>
            <person name="Chovatia M."/>
            <person name="Cooper J."/>
            <person name="Damon W."/>
            <person name="Desjardin D."/>
            <person name="Finy P."/>
            <person name="Geml J."/>
            <person name="Haridas S."/>
            <person name="Hughes K."/>
            <person name="Justo A."/>
            <person name="Karasinski D."/>
            <person name="Kautmanova I."/>
            <person name="Kiss B."/>
            <person name="Kocsube S."/>
            <person name="Kotiranta H."/>
            <person name="LaButti K.M."/>
            <person name="Lechner B.E."/>
            <person name="Liimatainen K."/>
            <person name="Lipzen A."/>
            <person name="Lukacs Z."/>
            <person name="Mihaltcheva S."/>
            <person name="Morgado L.N."/>
            <person name="Niskanen T."/>
            <person name="Noordeloos M.E."/>
            <person name="Ohm R.A."/>
            <person name="Ortiz-Santana B."/>
            <person name="Ovrebo C."/>
            <person name="Racz N."/>
            <person name="Riley R."/>
            <person name="Savchenko A."/>
            <person name="Shiryaev A."/>
            <person name="Soop K."/>
            <person name="Spirin V."/>
            <person name="Szebenyi C."/>
            <person name="Tomsovsky M."/>
            <person name="Tulloss R.E."/>
            <person name="Uehling J."/>
            <person name="Grigoriev I.V."/>
            <person name="Vagvolgyi C."/>
            <person name="Papp T."/>
            <person name="Martin F.M."/>
            <person name="Miettinen O."/>
            <person name="Hibbett D.S."/>
            <person name="Nagy L.G."/>
        </authorList>
    </citation>
    <scope>NUCLEOTIDE SEQUENCE [LARGE SCALE GENOMIC DNA]</scope>
    <source>
        <strain evidence="1 2">NL-1719</strain>
    </source>
</reference>
<gene>
    <name evidence="1" type="ORF">BDN72DRAFT_896308</name>
</gene>
<keyword evidence="2" id="KW-1185">Reference proteome</keyword>
<dbReference type="EMBL" id="ML208310">
    <property type="protein sequence ID" value="TFK70617.1"/>
    <property type="molecule type" value="Genomic_DNA"/>
</dbReference>
<sequence length="99" mass="9805">MASFATASAVVARTDGDCNTGSIQCCASTQTSSITNLALLSSLFGLALPNIGGLLGLSCSPLSILGVGGNSCSQQPVCCTNNDFGGLISLGCSPFNINL</sequence>
<evidence type="ECO:0000313" key="1">
    <source>
        <dbReference type="EMBL" id="TFK70617.1"/>
    </source>
</evidence>
<evidence type="ECO:0000313" key="2">
    <source>
        <dbReference type="Proteomes" id="UP000308600"/>
    </source>
</evidence>
<proteinExistence type="predicted"/>